<keyword evidence="3" id="KW-1185">Reference proteome</keyword>
<dbReference type="EMBL" id="BNJR01000012">
    <property type="protein sequence ID" value="GHP14031.1"/>
    <property type="molecule type" value="Genomic_DNA"/>
</dbReference>
<feature type="transmembrane region" description="Helical" evidence="1">
    <location>
        <begin position="30"/>
        <end position="51"/>
    </location>
</feature>
<keyword evidence="1" id="KW-0812">Transmembrane</keyword>
<name>A0ABQ3VZZ2_9LACO</name>
<sequence>MMGQVIVISLVIVTVIAIGAWIWAATHDGAVGLMAFWTVVTAGCLIVGVAYQVHANHHRQVAQSKVVKTPKKLKDSTYFNEQAKQTAAQKKQALQAKNLLKQLRSTYQATIGPVTFDAAKKRYVVHVKKAAYQQALKMIREHPKANQKARRTIRTSFSEATKVMDQALKQPGYQLVLMANGRVVLVAQDDRIVVDKLSE</sequence>
<evidence type="ECO:0000256" key="1">
    <source>
        <dbReference type="SAM" id="Phobius"/>
    </source>
</evidence>
<comment type="caution">
    <text evidence="2">The sequence shown here is derived from an EMBL/GenBank/DDBJ whole genome shotgun (WGS) entry which is preliminary data.</text>
</comment>
<reference evidence="2 3" key="1">
    <citation type="journal article" date="2021" name="Int. J. Syst. Evol. Microbiol.">
        <title>Lentilactobacillus fungorum sp. nov., isolated from spent mushroom substrates.</title>
        <authorList>
            <person name="Tohno M."/>
            <person name="Tanizawa Y."/>
            <person name="Kojima Y."/>
            <person name="Sakamoto M."/>
            <person name="Ohkuma M."/>
            <person name="Kobayashi H."/>
        </authorList>
    </citation>
    <scope>NUCLEOTIDE SEQUENCE [LARGE SCALE GENOMIC DNA]</scope>
    <source>
        <strain evidence="2 3">YK48G</strain>
    </source>
</reference>
<evidence type="ECO:0000313" key="2">
    <source>
        <dbReference type="EMBL" id="GHP14031.1"/>
    </source>
</evidence>
<gene>
    <name evidence="2" type="ORF">YK48G_14560</name>
</gene>
<keyword evidence="1" id="KW-1133">Transmembrane helix</keyword>
<evidence type="ECO:0000313" key="3">
    <source>
        <dbReference type="Proteomes" id="UP000604765"/>
    </source>
</evidence>
<keyword evidence="1" id="KW-0472">Membrane</keyword>
<dbReference type="RefSeq" id="WP_203630040.1">
    <property type="nucleotide sequence ID" value="NZ_BNJR01000012.1"/>
</dbReference>
<dbReference type="Proteomes" id="UP000604765">
    <property type="component" value="Unassembled WGS sequence"/>
</dbReference>
<proteinExistence type="predicted"/>
<feature type="transmembrane region" description="Helical" evidence="1">
    <location>
        <begin position="5"/>
        <end position="24"/>
    </location>
</feature>
<accession>A0ABQ3VZZ2</accession>
<protein>
    <submittedName>
        <fullName evidence="2">Uncharacterized protein</fullName>
    </submittedName>
</protein>
<organism evidence="2 3">
    <name type="scientific">Lentilactobacillus fungorum</name>
    <dbReference type="NCBI Taxonomy" id="2201250"/>
    <lineage>
        <taxon>Bacteria</taxon>
        <taxon>Bacillati</taxon>
        <taxon>Bacillota</taxon>
        <taxon>Bacilli</taxon>
        <taxon>Lactobacillales</taxon>
        <taxon>Lactobacillaceae</taxon>
        <taxon>Lentilactobacillus</taxon>
    </lineage>
</organism>